<dbReference type="STRING" id="870435.A0A0C3MWB3"/>
<dbReference type="AlphaFoldDB" id="A0A0C3MWB3"/>
<name>A0A0C3MWB3_PISTI</name>
<reference evidence="1 2" key="1">
    <citation type="submission" date="2014-04" db="EMBL/GenBank/DDBJ databases">
        <authorList>
            <consortium name="DOE Joint Genome Institute"/>
            <person name="Kuo A."/>
            <person name="Kohler A."/>
            <person name="Costa M.D."/>
            <person name="Nagy L.G."/>
            <person name="Floudas D."/>
            <person name="Copeland A."/>
            <person name="Barry K.W."/>
            <person name="Cichocki N."/>
            <person name="Veneault-Fourrey C."/>
            <person name="LaButti K."/>
            <person name="Lindquist E.A."/>
            <person name="Lipzen A."/>
            <person name="Lundell T."/>
            <person name="Morin E."/>
            <person name="Murat C."/>
            <person name="Sun H."/>
            <person name="Tunlid A."/>
            <person name="Henrissat B."/>
            <person name="Grigoriev I.V."/>
            <person name="Hibbett D.S."/>
            <person name="Martin F."/>
            <person name="Nordberg H.P."/>
            <person name="Cantor M.N."/>
            <person name="Hua S.X."/>
        </authorList>
    </citation>
    <scope>NUCLEOTIDE SEQUENCE [LARGE SCALE GENOMIC DNA]</scope>
    <source>
        <strain evidence="1 2">Marx 270</strain>
    </source>
</reference>
<dbReference type="InParanoid" id="A0A0C3MWB3"/>
<protein>
    <submittedName>
        <fullName evidence="1">Uncharacterized protein</fullName>
    </submittedName>
</protein>
<dbReference type="OrthoDB" id="2678783at2759"/>
<evidence type="ECO:0000313" key="2">
    <source>
        <dbReference type="Proteomes" id="UP000054217"/>
    </source>
</evidence>
<keyword evidence="2" id="KW-1185">Reference proteome</keyword>
<dbReference type="Proteomes" id="UP000054217">
    <property type="component" value="Unassembled WGS sequence"/>
</dbReference>
<dbReference type="HOGENOM" id="CLU_098024_0_0_1"/>
<gene>
    <name evidence="1" type="ORF">M404DRAFT_36280</name>
</gene>
<accession>A0A0C3MWB3</accession>
<organism evidence="1 2">
    <name type="scientific">Pisolithus tinctorius Marx 270</name>
    <dbReference type="NCBI Taxonomy" id="870435"/>
    <lineage>
        <taxon>Eukaryota</taxon>
        <taxon>Fungi</taxon>
        <taxon>Dikarya</taxon>
        <taxon>Basidiomycota</taxon>
        <taxon>Agaricomycotina</taxon>
        <taxon>Agaricomycetes</taxon>
        <taxon>Agaricomycetidae</taxon>
        <taxon>Boletales</taxon>
        <taxon>Sclerodermatineae</taxon>
        <taxon>Pisolithaceae</taxon>
        <taxon>Pisolithus</taxon>
    </lineage>
</organism>
<sequence length="169" mass="19159">MTQELRELALASSTSDQPLLMGTNSTTCRHIHFVNANLPEELQEDRRWSKQMLPALLMWARSFTDPWAIPDLELMTALRIIMTSLVSDFDSHAVCPGTLTFMLATRQLSLWHRNFSSTTIALIAHFLVSDPDDDAWSTAAVRQTCNELIDGLLSFLYQDLDTMNPAHTY</sequence>
<proteinExistence type="predicted"/>
<evidence type="ECO:0000313" key="1">
    <source>
        <dbReference type="EMBL" id="KIN93224.1"/>
    </source>
</evidence>
<reference evidence="2" key="2">
    <citation type="submission" date="2015-01" db="EMBL/GenBank/DDBJ databases">
        <title>Evolutionary Origins and Diversification of the Mycorrhizal Mutualists.</title>
        <authorList>
            <consortium name="DOE Joint Genome Institute"/>
            <consortium name="Mycorrhizal Genomics Consortium"/>
            <person name="Kohler A."/>
            <person name="Kuo A."/>
            <person name="Nagy L.G."/>
            <person name="Floudas D."/>
            <person name="Copeland A."/>
            <person name="Barry K.W."/>
            <person name="Cichocki N."/>
            <person name="Veneault-Fourrey C."/>
            <person name="LaButti K."/>
            <person name="Lindquist E.A."/>
            <person name="Lipzen A."/>
            <person name="Lundell T."/>
            <person name="Morin E."/>
            <person name="Murat C."/>
            <person name="Riley R."/>
            <person name="Ohm R."/>
            <person name="Sun H."/>
            <person name="Tunlid A."/>
            <person name="Henrissat B."/>
            <person name="Grigoriev I.V."/>
            <person name="Hibbett D.S."/>
            <person name="Martin F."/>
        </authorList>
    </citation>
    <scope>NUCLEOTIDE SEQUENCE [LARGE SCALE GENOMIC DNA]</scope>
    <source>
        <strain evidence="2">Marx 270</strain>
    </source>
</reference>
<dbReference type="EMBL" id="KN832197">
    <property type="protein sequence ID" value="KIN93224.1"/>
    <property type="molecule type" value="Genomic_DNA"/>
</dbReference>